<feature type="compositionally biased region" description="Polar residues" evidence="10">
    <location>
        <begin position="741"/>
        <end position="750"/>
    </location>
</feature>
<dbReference type="SMART" id="SM00382">
    <property type="entry name" value="AAA"/>
    <property type="match status" value="2"/>
</dbReference>
<evidence type="ECO:0000256" key="6">
    <source>
        <dbReference type="ARBA" id="ARBA00022741"/>
    </source>
</evidence>
<dbReference type="PANTHER" id="PTHR19229:SF36">
    <property type="entry name" value="ATP-BINDING CASSETTE SUB-FAMILY A MEMBER 2"/>
    <property type="match status" value="1"/>
</dbReference>
<dbReference type="EMBL" id="JAGSXJ010000034">
    <property type="protein sequence ID" value="KAH6668099.1"/>
    <property type="molecule type" value="Genomic_DNA"/>
</dbReference>
<evidence type="ECO:0000256" key="7">
    <source>
        <dbReference type="ARBA" id="ARBA00022840"/>
    </source>
</evidence>
<evidence type="ECO:0000256" key="10">
    <source>
        <dbReference type="SAM" id="MobiDB-lite"/>
    </source>
</evidence>
<dbReference type="FunFam" id="3.40.50.300:FF:001345">
    <property type="entry name" value="Related to ABC transporter"/>
    <property type="match status" value="1"/>
</dbReference>
<keyword evidence="5" id="KW-0677">Repeat</keyword>
<dbReference type="GO" id="GO:0016020">
    <property type="term" value="C:membrane"/>
    <property type="evidence" value="ECO:0007669"/>
    <property type="project" value="UniProtKB-SubCell"/>
</dbReference>
<dbReference type="Proteomes" id="UP000770015">
    <property type="component" value="Unassembled WGS sequence"/>
</dbReference>
<feature type="transmembrane region" description="Helical" evidence="11">
    <location>
        <begin position="1079"/>
        <end position="1104"/>
    </location>
</feature>
<comment type="similarity">
    <text evidence="2">Belongs to the ABC transporter superfamily. ABCA family.</text>
</comment>
<reference evidence="13" key="1">
    <citation type="journal article" date="2021" name="Nat. Commun.">
        <title>Genetic determinants of endophytism in the Arabidopsis root mycobiome.</title>
        <authorList>
            <person name="Mesny F."/>
            <person name="Miyauchi S."/>
            <person name="Thiergart T."/>
            <person name="Pickel B."/>
            <person name="Atanasova L."/>
            <person name="Karlsson M."/>
            <person name="Huettel B."/>
            <person name="Barry K.W."/>
            <person name="Haridas S."/>
            <person name="Chen C."/>
            <person name="Bauer D."/>
            <person name="Andreopoulos W."/>
            <person name="Pangilinan J."/>
            <person name="LaButti K."/>
            <person name="Riley R."/>
            <person name="Lipzen A."/>
            <person name="Clum A."/>
            <person name="Drula E."/>
            <person name="Henrissat B."/>
            <person name="Kohler A."/>
            <person name="Grigoriev I.V."/>
            <person name="Martin F.M."/>
            <person name="Hacquard S."/>
        </authorList>
    </citation>
    <scope>NUCLEOTIDE SEQUENCE</scope>
    <source>
        <strain evidence="13">MPI-SDFR-AT-0117</strain>
    </source>
</reference>
<dbReference type="PANTHER" id="PTHR19229">
    <property type="entry name" value="ATP-BINDING CASSETTE TRANSPORTER SUBFAMILY A ABCA"/>
    <property type="match status" value="1"/>
</dbReference>
<keyword evidence="7" id="KW-0067">ATP-binding</keyword>
<dbReference type="InterPro" id="IPR017871">
    <property type="entry name" value="ABC_transporter-like_CS"/>
</dbReference>
<protein>
    <submittedName>
        <fullName evidence="13">ABC transporter</fullName>
    </submittedName>
</protein>
<comment type="subcellular location">
    <subcellularLocation>
        <location evidence="1">Membrane</location>
        <topology evidence="1">Multi-pass membrane protein</topology>
    </subcellularLocation>
</comment>
<feature type="transmembrane region" description="Helical" evidence="11">
    <location>
        <begin position="1047"/>
        <end position="1067"/>
    </location>
</feature>
<dbReference type="OrthoDB" id="8061355at2759"/>
<keyword evidence="4 11" id="KW-0812">Transmembrane</keyword>
<evidence type="ECO:0000256" key="4">
    <source>
        <dbReference type="ARBA" id="ARBA00022692"/>
    </source>
</evidence>
<feature type="transmembrane region" description="Helical" evidence="11">
    <location>
        <begin position="189"/>
        <end position="208"/>
    </location>
</feature>
<dbReference type="GO" id="GO:0005524">
    <property type="term" value="F:ATP binding"/>
    <property type="evidence" value="ECO:0007669"/>
    <property type="project" value="UniProtKB-KW"/>
</dbReference>
<name>A0A9P8V3E6_9PEZI</name>
<feature type="transmembrane region" description="Helical" evidence="11">
    <location>
        <begin position="370"/>
        <end position="391"/>
    </location>
</feature>
<feature type="transmembrane region" description="Helical" evidence="11">
    <location>
        <begin position="780"/>
        <end position="801"/>
    </location>
</feature>
<feature type="region of interest" description="Disordered" evidence="10">
    <location>
        <begin position="720"/>
        <end position="750"/>
    </location>
</feature>
<evidence type="ECO:0000313" key="13">
    <source>
        <dbReference type="EMBL" id="KAH6668099.1"/>
    </source>
</evidence>
<feature type="transmembrane region" description="Helical" evidence="11">
    <location>
        <begin position="948"/>
        <end position="967"/>
    </location>
</feature>
<evidence type="ECO:0000256" key="5">
    <source>
        <dbReference type="ARBA" id="ARBA00022737"/>
    </source>
</evidence>
<evidence type="ECO:0000313" key="14">
    <source>
        <dbReference type="Proteomes" id="UP000770015"/>
    </source>
</evidence>
<evidence type="ECO:0000256" key="8">
    <source>
        <dbReference type="ARBA" id="ARBA00022989"/>
    </source>
</evidence>
<dbReference type="InterPro" id="IPR003439">
    <property type="entry name" value="ABC_transporter-like_ATP-bd"/>
</dbReference>
<dbReference type="Pfam" id="PF12698">
    <property type="entry name" value="ABC2_membrane_3"/>
    <property type="match status" value="1"/>
</dbReference>
<evidence type="ECO:0000256" key="1">
    <source>
        <dbReference type="ARBA" id="ARBA00004141"/>
    </source>
</evidence>
<feature type="domain" description="ABC transporter" evidence="12">
    <location>
        <begin position="428"/>
        <end position="655"/>
    </location>
</feature>
<keyword evidence="14" id="KW-1185">Reference proteome</keyword>
<accession>A0A9P8V3E6</accession>
<dbReference type="Pfam" id="PF00005">
    <property type="entry name" value="ABC_tran"/>
    <property type="match status" value="2"/>
</dbReference>
<keyword evidence="9 11" id="KW-0472">Membrane</keyword>
<proteinExistence type="inferred from homology"/>
<dbReference type="PROSITE" id="PS50893">
    <property type="entry name" value="ABC_TRANSPORTER_2"/>
    <property type="match status" value="2"/>
</dbReference>
<evidence type="ECO:0000256" key="9">
    <source>
        <dbReference type="ARBA" id="ARBA00023136"/>
    </source>
</evidence>
<evidence type="ECO:0000256" key="11">
    <source>
        <dbReference type="SAM" id="Phobius"/>
    </source>
</evidence>
<feature type="transmembrane region" description="Helical" evidence="11">
    <location>
        <begin position="1022"/>
        <end position="1041"/>
    </location>
</feature>
<dbReference type="InterPro" id="IPR027417">
    <property type="entry name" value="P-loop_NTPase"/>
</dbReference>
<feature type="transmembrane region" description="Helical" evidence="11">
    <location>
        <begin position="274"/>
        <end position="298"/>
    </location>
</feature>
<feature type="compositionally biased region" description="Low complexity" evidence="10">
    <location>
        <begin position="1471"/>
        <end position="1483"/>
    </location>
</feature>
<feature type="transmembrane region" description="Helical" evidence="11">
    <location>
        <begin position="987"/>
        <end position="1010"/>
    </location>
</feature>
<evidence type="ECO:0000256" key="3">
    <source>
        <dbReference type="ARBA" id="ARBA00022448"/>
    </source>
</evidence>
<keyword evidence="8 11" id="KW-1133">Transmembrane helix</keyword>
<dbReference type="Gene3D" id="3.40.50.300">
    <property type="entry name" value="P-loop containing nucleotide triphosphate hydrolases"/>
    <property type="match status" value="2"/>
</dbReference>
<keyword evidence="6" id="KW-0547">Nucleotide-binding</keyword>
<feature type="transmembrane region" description="Helical" evidence="11">
    <location>
        <begin position="250"/>
        <end position="268"/>
    </location>
</feature>
<evidence type="ECO:0000256" key="2">
    <source>
        <dbReference type="ARBA" id="ARBA00008869"/>
    </source>
</evidence>
<feature type="domain" description="ABC transporter" evidence="12">
    <location>
        <begin position="1125"/>
        <end position="1354"/>
    </location>
</feature>
<evidence type="ECO:0000259" key="12">
    <source>
        <dbReference type="PROSITE" id="PS50893"/>
    </source>
</evidence>
<dbReference type="GO" id="GO:0140359">
    <property type="term" value="F:ABC-type transporter activity"/>
    <property type="evidence" value="ECO:0007669"/>
    <property type="project" value="InterPro"/>
</dbReference>
<comment type="caution">
    <text evidence="13">The sequence shown here is derived from an EMBL/GenBank/DDBJ whole genome shotgun (WGS) entry which is preliminary data.</text>
</comment>
<dbReference type="InterPro" id="IPR026082">
    <property type="entry name" value="ABCA"/>
</dbReference>
<sequence>MAPGKLALNSPVSKFGLGEPRPIRSLSDGLAAADASRKTVVFVNSGLTGGDIDSVISSLSKVVTDAGKNATTLESPSDVPFVCRTSYRGTTPCYGAVVFHSSPDEGSGGLWNYTLRGDAALGLGFEVDEDKNDAQIYTIPLQRAVDIAIADTSSSGSASALDSSREWGFTDQTEEERVAEARRNYQTTFVNFLAIAFALALVGVTYHLPGHVATEREKGLTQLIDAMMPTGRDWEAQAARMLSTHCSFTTIYIPGWVVAAIISKFLIWENTNAGIAVVLFLLAGLALTSQATLGAVFFKKAQLSGTINSLVYILLGVLAQAIPNPNTGAVAVLGLLFTPCSLIFFIKSLARFEGEGLAMSLISTPPKSTYSLPAIVFWLFMLIQTFAYPAMAVVLERYLHGVGSDSRSVRKGPDDRDDAVYVQGLRKVYRPSLFRRIFSFVSKPRDATVAVDDLTLKVQKGQIVALLGANGSGKSTTLDAIAGISRFDSGNVSIDASGGVGFAPQKNVLWDELTVGEHLKIFNELKSPRSLSSEEELNNLIEQIGLASKKKARVATLSGGQKRKLQLGMMLTGGSALCCVDEVSSGIDPLSRRKIWDILLSERGRRTIIMTTHFLDEADLLADHIAILSKGTLRAEGSAVTLKNQMGAGYRINVLNARNVRNTPDVEGVRRDVGSNTITYVAPSSSLAAEVIRALEAQSFEYRISNPTIEDVFLQVAEEAKDEQPSHGASGAALTPDASEKNITATDGSSTELLTGKPTGFFKQVVTLAYKRCILFKTNWVPFVAAFLIPIVAAAIMQMLISGESQTSCSPSDANRAEGTGEFLGIFDDAVIVAGPSSEMSSLTSLLDSSASGADTGNITFDTRDSFPEFETFVEDNRMKVFPGGWWLGSSDESPTVVYRADRLSVYTAVFAQNALDTMRTNVTIATAYSHFDLPAPSSLGKALQLSIYFPIVMGIASAFFGLYPNLERRTHVRSLQYSSGVRSAPLWASHLLFDFSIFAFALILAAAVLVASSDIWYAPGYLFPVFILYGLASILLSQFATFAAIMAYNGVGFAIYLIAFLFIITFSPPTMTDRNVILGHYVISILFPTGSLCRALLVGLNIFSAACSGDELEGYPGAMGAYGAPIMYLALQSVLKNTAVDNVSFGVRHGEVFALLGPNGAGKSTTISLIRGDMKPDKNGGDVFVEHVPVSKKRALARSHLGVCPQFDAVDSMTVREHLVHYARLRGIADVEHQVAAVIRAVGLGAHQDVLAQHLSGGNRRKLSLGIALTGNPSVLLLDEPSSGLDAAAKRIMWRTLSGVAPGRSILLTTHSMEEADALAGRAGILAQRMLAAGDVSSLRERFGGSLYVHLVSRTAPHSSQAEMDALRSWVLATLPDAEVEPETYHGQMRFSVPAASVPRGPRSNTEGEGGAIGRLVVLLEENKEALGVEHHSVSPATLNDVFLSIVGKHDVREEGYEAERPVGEDVIASWSSSSSGHQSSA</sequence>
<dbReference type="CDD" id="cd03263">
    <property type="entry name" value="ABC_subfamily_A"/>
    <property type="match status" value="2"/>
</dbReference>
<feature type="transmembrane region" description="Helical" evidence="11">
    <location>
        <begin position="305"/>
        <end position="322"/>
    </location>
</feature>
<dbReference type="InterPro" id="IPR003593">
    <property type="entry name" value="AAA+_ATPase"/>
</dbReference>
<dbReference type="GO" id="GO:0016887">
    <property type="term" value="F:ATP hydrolysis activity"/>
    <property type="evidence" value="ECO:0007669"/>
    <property type="project" value="InterPro"/>
</dbReference>
<dbReference type="PROSITE" id="PS00211">
    <property type="entry name" value="ABC_TRANSPORTER_1"/>
    <property type="match status" value="2"/>
</dbReference>
<feature type="region of interest" description="Disordered" evidence="10">
    <location>
        <begin position="1458"/>
        <end position="1483"/>
    </location>
</feature>
<organism evidence="13 14">
    <name type="scientific">Plectosphaerella plurivora</name>
    <dbReference type="NCBI Taxonomy" id="936078"/>
    <lineage>
        <taxon>Eukaryota</taxon>
        <taxon>Fungi</taxon>
        <taxon>Dikarya</taxon>
        <taxon>Ascomycota</taxon>
        <taxon>Pezizomycotina</taxon>
        <taxon>Sordariomycetes</taxon>
        <taxon>Hypocreomycetidae</taxon>
        <taxon>Glomerellales</taxon>
        <taxon>Plectosphaerellaceae</taxon>
        <taxon>Plectosphaerella</taxon>
    </lineage>
</organism>
<feature type="transmembrane region" description="Helical" evidence="11">
    <location>
        <begin position="328"/>
        <end position="350"/>
    </location>
</feature>
<dbReference type="InterPro" id="IPR013525">
    <property type="entry name" value="ABC2_TM"/>
</dbReference>
<gene>
    <name evidence="13" type="ORF">F5X68DRAFT_249522</name>
</gene>
<dbReference type="SUPFAM" id="SSF52540">
    <property type="entry name" value="P-loop containing nucleoside triphosphate hydrolases"/>
    <property type="match status" value="2"/>
</dbReference>
<dbReference type="GO" id="GO:0005319">
    <property type="term" value="F:lipid transporter activity"/>
    <property type="evidence" value="ECO:0007669"/>
    <property type="project" value="TreeGrafter"/>
</dbReference>
<keyword evidence="3" id="KW-0813">Transport</keyword>